<dbReference type="Proteomes" id="UP000481087">
    <property type="component" value="Unassembled WGS sequence"/>
</dbReference>
<gene>
    <name evidence="1" type="ORF">GQF01_04635</name>
</gene>
<accession>A0A6L8UTE8</accession>
<reference evidence="1 2" key="1">
    <citation type="submission" date="2019-12" db="EMBL/GenBank/DDBJ databases">
        <title>Paenibacillus sp. nov. sp. isolated from soil.</title>
        <authorList>
            <person name="Kim J."/>
            <person name="Jeong S.E."/>
            <person name="Jung H.S."/>
            <person name="Jeon C.O."/>
        </authorList>
    </citation>
    <scope>NUCLEOTIDE SEQUENCE [LARGE SCALE GENOMIC DNA]</scope>
    <source>
        <strain evidence="1 2">5J-6</strain>
    </source>
</reference>
<evidence type="ECO:0000313" key="2">
    <source>
        <dbReference type="Proteomes" id="UP000481087"/>
    </source>
</evidence>
<evidence type="ECO:0000313" key="1">
    <source>
        <dbReference type="EMBL" id="MZQ81413.1"/>
    </source>
</evidence>
<dbReference type="AlphaFoldDB" id="A0A6L8UTE8"/>
<protein>
    <submittedName>
        <fullName evidence="1">Uncharacterized protein</fullName>
    </submittedName>
</protein>
<name>A0A6L8UTE8_9BACL</name>
<comment type="caution">
    <text evidence="1">The sequence shown here is derived from an EMBL/GenBank/DDBJ whole genome shotgun (WGS) entry which is preliminary data.</text>
</comment>
<sequence>MNINTYAWEKMMSQNTMKYDQVMKPEKIKVENETSFFTKLLPKSLIG</sequence>
<keyword evidence="2" id="KW-1185">Reference proteome</keyword>
<dbReference type="EMBL" id="WTUZ01000010">
    <property type="protein sequence ID" value="MZQ81413.1"/>
    <property type="molecule type" value="Genomic_DNA"/>
</dbReference>
<proteinExistence type="predicted"/>
<dbReference type="RefSeq" id="WP_161405698.1">
    <property type="nucleotide sequence ID" value="NZ_WTUZ01000010.1"/>
</dbReference>
<organism evidence="1 2">
    <name type="scientific">Paenibacillus silvestris</name>
    <dbReference type="NCBI Taxonomy" id="2606219"/>
    <lineage>
        <taxon>Bacteria</taxon>
        <taxon>Bacillati</taxon>
        <taxon>Bacillota</taxon>
        <taxon>Bacilli</taxon>
        <taxon>Bacillales</taxon>
        <taxon>Paenibacillaceae</taxon>
        <taxon>Paenibacillus</taxon>
    </lineage>
</organism>